<comment type="caution">
    <text evidence="12">The sequence shown here is derived from an EMBL/GenBank/DDBJ whole genome shotgun (WGS) entry which is preliminary data.</text>
</comment>
<evidence type="ECO:0000256" key="4">
    <source>
        <dbReference type="ARBA" id="ARBA00022840"/>
    </source>
</evidence>
<keyword evidence="7" id="KW-0131">Cell cycle</keyword>
<dbReference type="InterPro" id="IPR004101">
    <property type="entry name" value="Mur_ligase_C"/>
</dbReference>
<dbReference type="SUPFAM" id="SSF53244">
    <property type="entry name" value="MurD-like peptide ligases, peptide-binding domain"/>
    <property type="match status" value="1"/>
</dbReference>
<evidence type="ECO:0000256" key="2">
    <source>
        <dbReference type="ARBA" id="ARBA00022618"/>
    </source>
</evidence>
<keyword evidence="4" id="KW-0067">ATP-binding</keyword>
<evidence type="ECO:0000313" key="13">
    <source>
        <dbReference type="Proteomes" id="UP000249169"/>
    </source>
</evidence>
<gene>
    <name evidence="12" type="primary">mpl</name>
    <name evidence="12" type="ORF">DL240_04105</name>
</gene>
<dbReference type="GO" id="GO:0005524">
    <property type="term" value="F:ATP binding"/>
    <property type="evidence" value="ECO:0007669"/>
    <property type="project" value="UniProtKB-KW"/>
</dbReference>
<evidence type="ECO:0000256" key="6">
    <source>
        <dbReference type="ARBA" id="ARBA00022984"/>
    </source>
</evidence>
<evidence type="ECO:0000313" key="12">
    <source>
        <dbReference type="EMBL" id="RAL25402.1"/>
    </source>
</evidence>
<feature type="domain" description="Mur ligase N-terminal catalytic" evidence="9">
    <location>
        <begin position="18"/>
        <end position="114"/>
    </location>
</feature>
<dbReference type="PANTHER" id="PTHR43445">
    <property type="entry name" value="UDP-N-ACETYLMURAMATE--L-ALANINE LIGASE-RELATED"/>
    <property type="match status" value="1"/>
</dbReference>
<dbReference type="Gene3D" id="3.40.1190.10">
    <property type="entry name" value="Mur-like, catalytic domain"/>
    <property type="match status" value="1"/>
</dbReference>
<dbReference type="NCBIfam" id="TIGR01081">
    <property type="entry name" value="mpl"/>
    <property type="match status" value="1"/>
</dbReference>
<dbReference type="InterPro" id="IPR013221">
    <property type="entry name" value="Mur_ligase_cen"/>
</dbReference>
<dbReference type="SUPFAM" id="SSF51984">
    <property type="entry name" value="MurCD N-terminal domain"/>
    <property type="match status" value="1"/>
</dbReference>
<evidence type="ECO:0000259" key="10">
    <source>
        <dbReference type="Pfam" id="PF02875"/>
    </source>
</evidence>
<dbReference type="AlphaFoldDB" id="A0A328CB40"/>
<proteinExistence type="predicted"/>
<dbReference type="SUPFAM" id="SSF53623">
    <property type="entry name" value="MurD-like peptide ligases, catalytic domain"/>
    <property type="match status" value="1"/>
</dbReference>
<keyword evidence="3" id="KW-0547">Nucleotide-binding</keyword>
<feature type="domain" description="Mur ligase C-terminal" evidence="10">
    <location>
        <begin position="332"/>
        <end position="460"/>
    </location>
</feature>
<dbReference type="InterPro" id="IPR000713">
    <property type="entry name" value="Mur_ligase_N"/>
</dbReference>
<keyword evidence="1 12" id="KW-0436">Ligase</keyword>
<dbReference type="InterPro" id="IPR005757">
    <property type="entry name" value="Mpl"/>
</dbReference>
<keyword evidence="6" id="KW-0573">Peptidoglycan synthesis</keyword>
<dbReference type="GO" id="GO:0009252">
    <property type="term" value="P:peptidoglycan biosynthetic process"/>
    <property type="evidence" value="ECO:0007669"/>
    <property type="project" value="UniProtKB-KW"/>
</dbReference>
<dbReference type="Gene3D" id="3.90.190.20">
    <property type="entry name" value="Mur ligase, C-terminal domain"/>
    <property type="match status" value="1"/>
</dbReference>
<evidence type="ECO:0000256" key="8">
    <source>
        <dbReference type="ARBA" id="ARBA00023316"/>
    </source>
</evidence>
<dbReference type="Gene3D" id="3.40.50.720">
    <property type="entry name" value="NAD(P)-binding Rossmann-like Domain"/>
    <property type="match status" value="1"/>
</dbReference>
<name>A0A328CB40_9DELT</name>
<evidence type="ECO:0000256" key="1">
    <source>
        <dbReference type="ARBA" id="ARBA00022598"/>
    </source>
</evidence>
<dbReference type="InterPro" id="IPR036615">
    <property type="entry name" value="Mur_ligase_C_dom_sf"/>
</dbReference>
<keyword evidence="13" id="KW-1185">Reference proteome</keyword>
<organism evidence="12 13">
    <name type="scientific">Lujinxingia litoralis</name>
    <dbReference type="NCBI Taxonomy" id="2211119"/>
    <lineage>
        <taxon>Bacteria</taxon>
        <taxon>Deltaproteobacteria</taxon>
        <taxon>Bradymonadales</taxon>
        <taxon>Lujinxingiaceae</taxon>
        <taxon>Lujinxingia</taxon>
    </lineage>
</organism>
<dbReference type="Proteomes" id="UP000249169">
    <property type="component" value="Unassembled WGS sequence"/>
</dbReference>
<evidence type="ECO:0000256" key="3">
    <source>
        <dbReference type="ARBA" id="ARBA00022741"/>
    </source>
</evidence>
<dbReference type="RefSeq" id="WP_111728574.1">
    <property type="nucleotide sequence ID" value="NZ_QHKO01000001.1"/>
</dbReference>
<keyword evidence="8" id="KW-0961">Cell wall biogenesis/degradation</keyword>
<dbReference type="PANTHER" id="PTHR43445:SF5">
    <property type="entry name" value="UDP-N-ACETYLMURAMATE--L-ALANYL-GAMMA-D-GLUTAMYL-MESO-2,6-DIAMINOHEPTANDIOATE LIGASE"/>
    <property type="match status" value="1"/>
</dbReference>
<keyword evidence="5" id="KW-0133">Cell shape</keyword>
<dbReference type="GO" id="GO:0008360">
    <property type="term" value="P:regulation of cell shape"/>
    <property type="evidence" value="ECO:0007669"/>
    <property type="project" value="UniProtKB-KW"/>
</dbReference>
<accession>A0A328CB40</accession>
<dbReference type="InterPro" id="IPR050061">
    <property type="entry name" value="MurCDEF_pg_biosynth"/>
</dbReference>
<feature type="domain" description="Mur ligase central" evidence="11">
    <location>
        <begin position="125"/>
        <end position="310"/>
    </location>
</feature>
<reference evidence="12 13" key="1">
    <citation type="submission" date="2018-05" db="EMBL/GenBank/DDBJ databases">
        <title>Lujinxingia marina gen. nov. sp. nov., a new facultative anaerobic member of the class Deltaproteobacteria, and proposal of Lujinxingaceae fam. nov.</title>
        <authorList>
            <person name="Li C.-M."/>
        </authorList>
    </citation>
    <scope>NUCLEOTIDE SEQUENCE [LARGE SCALE GENOMIC DNA]</scope>
    <source>
        <strain evidence="12 13">B210</strain>
    </source>
</reference>
<dbReference type="Pfam" id="PF01225">
    <property type="entry name" value="Mur_ligase"/>
    <property type="match status" value="1"/>
</dbReference>
<dbReference type="GO" id="GO:0051301">
    <property type="term" value="P:cell division"/>
    <property type="evidence" value="ECO:0007669"/>
    <property type="project" value="UniProtKB-KW"/>
</dbReference>
<evidence type="ECO:0000259" key="9">
    <source>
        <dbReference type="Pfam" id="PF01225"/>
    </source>
</evidence>
<evidence type="ECO:0000256" key="7">
    <source>
        <dbReference type="ARBA" id="ARBA00023306"/>
    </source>
</evidence>
<dbReference type="GO" id="GO:0071555">
    <property type="term" value="P:cell wall organization"/>
    <property type="evidence" value="ECO:0007669"/>
    <property type="project" value="UniProtKB-KW"/>
</dbReference>
<dbReference type="Pfam" id="PF08245">
    <property type="entry name" value="Mur_ligase_M"/>
    <property type="match status" value="1"/>
</dbReference>
<sequence length="484" mass="54127">MTADKPRDFPSLPEHIERIHIIGICGTAMGSLAAMLKERGFEVRGSDAMAYPPMSTWLEARGIDIMRGYDRSNLDWNPDVVIVGNVSRATYADAVVTRERNIPYLSLPEALRHFFFEQRRPLVLTGTHGKTTTTGMLAWILTDQGLDPGFMVGGITGNFGSNYRLGHGDIFVIEGDEYDTAYFDKVPKFWHYAPFRATINNLEFDHADIYESVEDIEHVFRRFCDLIPDQGSLWVNGDDARALAVSAHREDVRRTFGLGAHNDLRADNLRFEEGRTRATVISGSKMLGELDMAMLGDFNVRNALGATALAMDEGLSFEQVADALSRFKSVRRRQEHIAHVAGIDIYDDFAHHPTAVGATLGAMRRQFPDRRIWAIFEAKSNTSRRRVFQDDYPPAFALADRVILSRPWKKDDDLPEEMRVDIADIAESIRRLGPTTELIEEVDAIVAHVALQAEPGDLIVGLSGAAFGGLHHKLAAALRERFGE</sequence>
<keyword evidence="2" id="KW-0132">Cell division</keyword>
<dbReference type="EMBL" id="QHKO01000001">
    <property type="protein sequence ID" value="RAL25402.1"/>
    <property type="molecule type" value="Genomic_DNA"/>
</dbReference>
<dbReference type="GO" id="GO:0016881">
    <property type="term" value="F:acid-amino acid ligase activity"/>
    <property type="evidence" value="ECO:0007669"/>
    <property type="project" value="InterPro"/>
</dbReference>
<evidence type="ECO:0000259" key="11">
    <source>
        <dbReference type="Pfam" id="PF08245"/>
    </source>
</evidence>
<dbReference type="InterPro" id="IPR036565">
    <property type="entry name" value="Mur-like_cat_sf"/>
</dbReference>
<dbReference type="OrthoDB" id="9804126at2"/>
<protein>
    <submittedName>
        <fullName evidence="12">UDP-N-acetylmuramate:L-alanyl-gamma-D-glutamyl-meso-diaminopimelate ligase</fullName>
    </submittedName>
</protein>
<dbReference type="Pfam" id="PF02875">
    <property type="entry name" value="Mur_ligase_C"/>
    <property type="match status" value="1"/>
</dbReference>
<evidence type="ECO:0000256" key="5">
    <source>
        <dbReference type="ARBA" id="ARBA00022960"/>
    </source>
</evidence>